<dbReference type="Gene3D" id="2.60.40.640">
    <property type="match status" value="2"/>
</dbReference>
<feature type="compositionally biased region" description="Polar residues" evidence="1">
    <location>
        <begin position="122"/>
        <end position="133"/>
    </location>
</feature>
<dbReference type="GO" id="GO:0030674">
    <property type="term" value="F:protein-macromolecule adaptor activity"/>
    <property type="evidence" value="ECO:0007669"/>
    <property type="project" value="TreeGrafter"/>
</dbReference>
<dbReference type="PANTHER" id="PTHR11188">
    <property type="entry name" value="ARRESTIN DOMAIN CONTAINING PROTEIN"/>
    <property type="match status" value="1"/>
</dbReference>
<dbReference type="GO" id="GO:0005829">
    <property type="term" value="C:cytosol"/>
    <property type="evidence" value="ECO:0007669"/>
    <property type="project" value="TreeGrafter"/>
</dbReference>
<dbReference type="Proteomes" id="UP000775547">
    <property type="component" value="Unassembled WGS sequence"/>
</dbReference>
<dbReference type="GO" id="GO:0005886">
    <property type="term" value="C:plasma membrane"/>
    <property type="evidence" value="ECO:0007669"/>
    <property type="project" value="TreeGrafter"/>
</dbReference>
<reference evidence="3" key="1">
    <citation type="submission" date="2020-07" db="EMBL/GenBank/DDBJ databases">
        <authorList>
            <person name="Nieuwenhuis M."/>
            <person name="Van De Peppel L.J.J."/>
        </authorList>
    </citation>
    <scope>NUCLEOTIDE SEQUENCE</scope>
    <source>
        <strain evidence="3">AP01</strain>
        <tissue evidence="3">Mycelium</tissue>
    </source>
</reference>
<feature type="compositionally biased region" description="Low complexity" evidence="1">
    <location>
        <begin position="180"/>
        <end position="196"/>
    </location>
</feature>
<dbReference type="InterPro" id="IPR011022">
    <property type="entry name" value="Arrestin_C-like"/>
</dbReference>
<evidence type="ECO:0000313" key="3">
    <source>
        <dbReference type="EMBL" id="KAG5647089.1"/>
    </source>
</evidence>
<dbReference type="SMART" id="SM01017">
    <property type="entry name" value="Arrestin_C"/>
    <property type="match status" value="1"/>
</dbReference>
<dbReference type="GO" id="GO:0031625">
    <property type="term" value="F:ubiquitin protein ligase binding"/>
    <property type="evidence" value="ECO:0007669"/>
    <property type="project" value="TreeGrafter"/>
</dbReference>
<dbReference type="Pfam" id="PF00339">
    <property type="entry name" value="Arrestin_N"/>
    <property type="match status" value="1"/>
</dbReference>
<feature type="compositionally biased region" description="Pro residues" evidence="1">
    <location>
        <begin position="292"/>
        <end position="304"/>
    </location>
</feature>
<evidence type="ECO:0000256" key="1">
    <source>
        <dbReference type="SAM" id="MobiDB-lite"/>
    </source>
</evidence>
<organism evidence="3 4">
    <name type="scientific">Asterophora parasitica</name>
    <dbReference type="NCBI Taxonomy" id="117018"/>
    <lineage>
        <taxon>Eukaryota</taxon>
        <taxon>Fungi</taxon>
        <taxon>Dikarya</taxon>
        <taxon>Basidiomycota</taxon>
        <taxon>Agaricomycotina</taxon>
        <taxon>Agaricomycetes</taxon>
        <taxon>Agaricomycetidae</taxon>
        <taxon>Agaricales</taxon>
        <taxon>Tricholomatineae</taxon>
        <taxon>Lyophyllaceae</taxon>
        <taxon>Asterophora</taxon>
    </lineage>
</organism>
<accession>A0A9P7GCJ3</accession>
<feature type="compositionally biased region" description="Polar residues" evidence="1">
    <location>
        <begin position="255"/>
        <end position="273"/>
    </location>
</feature>
<dbReference type="PANTHER" id="PTHR11188:SF17">
    <property type="entry name" value="FI21816P1"/>
    <property type="match status" value="1"/>
</dbReference>
<feature type="compositionally biased region" description="Basic and acidic residues" evidence="1">
    <location>
        <begin position="351"/>
        <end position="365"/>
    </location>
</feature>
<dbReference type="Pfam" id="PF02752">
    <property type="entry name" value="Arrestin_C"/>
    <property type="match status" value="1"/>
</dbReference>
<feature type="region of interest" description="Disordered" evidence="1">
    <location>
        <begin position="692"/>
        <end position="723"/>
    </location>
</feature>
<dbReference type="InterPro" id="IPR014752">
    <property type="entry name" value="Arrestin-like_C"/>
</dbReference>
<feature type="domain" description="Arrestin C-terminal-like" evidence="2">
    <location>
        <begin position="481"/>
        <end position="645"/>
    </location>
</feature>
<sequence length="761" mass="84089">MSDKNPLSIRLAESAVFLRSNGFGRRNRDQDSRPSMLRGLLVMELSKPTRITSIELELVARSSTAWPEGVGARRTDITEEHKLFHAETVYFCAGELQTRRNSSIGPGAAYDHGEAGYESEDQPTPSSTPQNYEEATFGESQVLPETAIPSRRLSADSSYFQRVPVSHEEFSVLPTPPYSPFSQPSSPSSERPTLSSAQTLEDSRNSLNAGMRGSRSNSNGYTGTASSIRSYRPDLSLSRRPSIEDVPEDDLGLTTPRNYSQPSSQPGSLPVSQPGSLPASRPGSRPGSRPASRPPSRPPSPPGSPVTGSRERRGRPGSRSRFSLSSVSSVLLDAVRSGSPKTTRFSESPGEDEKTRRGRTKEKGKYSPSTSIVRARSKERSTLGKLGGILKLDQDEAPAQCGWKEFKKGTYTYPISFTIPANSPPTLRCSNGTVNWRLRATVHRPGAFRGKFAAHREVTVITGPTEDDTEDTDNIIVERHWDHQLQYLISISGRSFYIGGTIPITFTLMPLAKIKIHRLSIYIEGTEPGKHAPHILPLDSDDVDAFRKSPLFALVSPEDDPSEMASTLMGPGPWTFHQELRLPSSCSLLRITNKNRKSNVTITHQLKCVMRVERDDDLHIDPKTGKRKLFDIVIQTPIQIFSCRCNPEWSSLPRYSETFDDTSAQMSKCPCEMRRMEELRNRPNKFAALDRMASRQSSDSGVSAAKTSPVTTTTTPLPPPRESIYSRSTQFERLITGQESEIGEAPPTYTACLGIFSQQSH</sequence>
<gene>
    <name evidence="3" type="ORF">DXG03_001459</name>
</gene>
<dbReference type="SUPFAM" id="SSF81296">
    <property type="entry name" value="E set domains"/>
    <property type="match status" value="1"/>
</dbReference>
<protein>
    <recommendedName>
        <fullName evidence="2">Arrestin C-terminal-like domain-containing protein</fullName>
    </recommendedName>
</protein>
<proteinExistence type="predicted"/>
<dbReference type="InterPro" id="IPR014756">
    <property type="entry name" value="Ig_E-set"/>
</dbReference>
<comment type="caution">
    <text evidence="3">The sequence shown here is derived from an EMBL/GenBank/DDBJ whole genome shotgun (WGS) entry which is preliminary data.</text>
</comment>
<feature type="region of interest" description="Disordered" evidence="1">
    <location>
        <begin position="170"/>
        <end position="372"/>
    </location>
</feature>
<evidence type="ECO:0000259" key="2">
    <source>
        <dbReference type="SMART" id="SM01017"/>
    </source>
</evidence>
<evidence type="ECO:0000313" key="4">
    <source>
        <dbReference type="Proteomes" id="UP000775547"/>
    </source>
</evidence>
<keyword evidence="4" id="KW-1185">Reference proteome</keyword>
<dbReference type="AlphaFoldDB" id="A0A9P7GCJ3"/>
<name>A0A9P7GCJ3_9AGAR</name>
<feature type="compositionally biased region" description="Low complexity" evidence="1">
    <location>
        <begin position="319"/>
        <end position="337"/>
    </location>
</feature>
<dbReference type="GO" id="GO:0070086">
    <property type="term" value="P:ubiquitin-dependent endocytosis"/>
    <property type="evidence" value="ECO:0007669"/>
    <property type="project" value="TreeGrafter"/>
</dbReference>
<dbReference type="InterPro" id="IPR011021">
    <property type="entry name" value="Arrestin-like_N"/>
</dbReference>
<feature type="compositionally biased region" description="Low complexity" evidence="1">
    <location>
        <begin position="274"/>
        <end position="291"/>
    </location>
</feature>
<feature type="region of interest" description="Disordered" evidence="1">
    <location>
        <begin position="101"/>
        <end position="145"/>
    </location>
</feature>
<feature type="compositionally biased region" description="Polar residues" evidence="1">
    <location>
        <begin position="197"/>
        <end position="229"/>
    </location>
</feature>
<dbReference type="OrthoDB" id="2238745at2759"/>
<dbReference type="EMBL" id="JABCKV010000013">
    <property type="protein sequence ID" value="KAG5647089.1"/>
    <property type="molecule type" value="Genomic_DNA"/>
</dbReference>
<dbReference type="InterPro" id="IPR050357">
    <property type="entry name" value="Arrestin_domain-protein"/>
</dbReference>
<reference evidence="3" key="2">
    <citation type="submission" date="2021-10" db="EMBL/GenBank/DDBJ databases">
        <title>Phylogenomics reveals ancestral predisposition of the termite-cultivated fungus Termitomyces towards a domesticated lifestyle.</title>
        <authorList>
            <person name="Auxier B."/>
            <person name="Grum-Grzhimaylo A."/>
            <person name="Cardenas M.E."/>
            <person name="Lodge J.D."/>
            <person name="Laessoe T."/>
            <person name="Pedersen O."/>
            <person name="Smith M.E."/>
            <person name="Kuyper T.W."/>
            <person name="Franco-Molano E.A."/>
            <person name="Baroni T.J."/>
            <person name="Aanen D.K."/>
        </authorList>
    </citation>
    <scope>NUCLEOTIDE SEQUENCE</scope>
    <source>
        <strain evidence="3">AP01</strain>
        <tissue evidence="3">Mycelium</tissue>
    </source>
</reference>